<sequence length="299" mass="33453">MNQVKFSPKFLFEFKQVVVIILALIAAKGFAAIETTNEPPSSVSPSPKTEPKISLHMAILLACLLTTFLLVCLSLFYFCHCVERQLALAAATGYRGERTSMAAARGLDPAVIATFISFSYSAVQDIKIGQKVLECAVCLNEFHEHEALRLLPDCNHVLHRSCIDEWLMFHVTCPVCRASLVPKPGQLSHDSELPYSLNKQTKDHVSVELITLKHDLAPSRKLYRSSSMTHPTVEWAVENVDRYTLRLPNGEQSVVKNSIIDQTTEISLLTKSSMKTSLKCASANFVRGSNYFECERFRQ</sequence>
<dbReference type="FunFam" id="3.30.40.10:FF:000187">
    <property type="entry name" value="E3 ubiquitin-protein ligase ATL6"/>
    <property type="match status" value="1"/>
</dbReference>
<dbReference type="Pfam" id="PF13639">
    <property type="entry name" value="zf-RING_2"/>
    <property type="match status" value="1"/>
</dbReference>
<dbReference type="Proteomes" id="UP001408789">
    <property type="component" value="Unassembled WGS sequence"/>
</dbReference>
<dbReference type="InterPro" id="IPR013083">
    <property type="entry name" value="Znf_RING/FYVE/PHD"/>
</dbReference>
<comment type="similarity">
    <text evidence="13">Belongs to the RING-type zinc finger family. ATL subfamily.</text>
</comment>
<dbReference type="GO" id="GO:0008270">
    <property type="term" value="F:zinc ion binding"/>
    <property type="evidence" value="ECO:0007669"/>
    <property type="project" value="UniProtKB-KW"/>
</dbReference>
<keyword evidence="18" id="KW-1185">Reference proteome</keyword>
<organism evidence="17 18">
    <name type="scientific">Deinandra increscens subsp. villosa</name>
    <dbReference type="NCBI Taxonomy" id="3103831"/>
    <lineage>
        <taxon>Eukaryota</taxon>
        <taxon>Viridiplantae</taxon>
        <taxon>Streptophyta</taxon>
        <taxon>Embryophyta</taxon>
        <taxon>Tracheophyta</taxon>
        <taxon>Spermatophyta</taxon>
        <taxon>Magnoliopsida</taxon>
        <taxon>eudicotyledons</taxon>
        <taxon>Gunneridae</taxon>
        <taxon>Pentapetalae</taxon>
        <taxon>asterids</taxon>
        <taxon>campanulids</taxon>
        <taxon>Asterales</taxon>
        <taxon>Asteraceae</taxon>
        <taxon>Asteroideae</taxon>
        <taxon>Heliantheae alliance</taxon>
        <taxon>Madieae</taxon>
        <taxon>Madiinae</taxon>
        <taxon>Deinandra</taxon>
    </lineage>
</organism>
<keyword evidence="12 15" id="KW-0472">Membrane</keyword>
<keyword evidence="6 15" id="KW-0812">Transmembrane</keyword>
<reference evidence="17 18" key="1">
    <citation type="submission" date="2024-04" db="EMBL/GenBank/DDBJ databases">
        <title>The reference genome of an endangered Asteraceae, Deinandra increscens subsp. villosa, native to the Central Coast of California.</title>
        <authorList>
            <person name="Guilliams M."/>
            <person name="Hasenstab-Lehman K."/>
            <person name="Meyer R."/>
            <person name="Mcevoy S."/>
        </authorList>
    </citation>
    <scope>NUCLEOTIDE SEQUENCE [LARGE SCALE GENOMIC DNA]</scope>
    <source>
        <tissue evidence="17">Leaf</tissue>
    </source>
</reference>
<name>A0AAP0H0Z8_9ASTR</name>
<dbReference type="PANTHER" id="PTHR14155">
    <property type="entry name" value="RING FINGER DOMAIN-CONTAINING"/>
    <property type="match status" value="1"/>
</dbReference>
<evidence type="ECO:0000256" key="13">
    <source>
        <dbReference type="ARBA" id="ARBA00024209"/>
    </source>
</evidence>
<evidence type="ECO:0000256" key="7">
    <source>
        <dbReference type="ARBA" id="ARBA00022723"/>
    </source>
</evidence>
<dbReference type="AlphaFoldDB" id="A0AAP0H0Z8"/>
<protein>
    <recommendedName>
        <fullName evidence="4">RING-type E3 ubiquitin transferase</fullName>
        <ecNumber evidence="4">2.3.2.27</ecNumber>
    </recommendedName>
</protein>
<evidence type="ECO:0000313" key="18">
    <source>
        <dbReference type="Proteomes" id="UP001408789"/>
    </source>
</evidence>
<dbReference type="InterPro" id="IPR053238">
    <property type="entry name" value="RING-H2_zinc_finger"/>
</dbReference>
<keyword evidence="8 14" id="KW-0863">Zinc-finger</keyword>
<dbReference type="CDD" id="cd16461">
    <property type="entry name" value="RING-H2_EL5-like"/>
    <property type="match status" value="1"/>
</dbReference>
<evidence type="ECO:0000256" key="12">
    <source>
        <dbReference type="ARBA" id="ARBA00023136"/>
    </source>
</evidence>
<evidence type="ECO:0000256" key="6">
    <source>
        <dbReference type="ARBA" id="ARBA00022692"/>
    </source>
</evidence>
<gene>
    <name evidence="17" type="ORF">SSX86_011908</name>
</gene>
<comment type="catalytic activity">
    <reaction evidence="1">
        <text>S-ubiquitinyl-[E2 ubiquitin-conjugating enzyme]-L-cysteine + [acceptor protein]-L-lysine = [E2 ubiquitin-conjugating enzyme]-L-cysteine + N(6)-ubiquitinyl-[acceptor protein]-L-lysine.</text>
        <dbReference type="EC" id="2.3.2.27"/>
    </reaction>
</comment>
<dbReference type="InterPro" id="IPR001841">
    <property type="entry name" value="Znf_RING"/>
</dbReference>
<dbReference type="Gene3D" id="3.30.40.10">
    <property type="entry name" value="Zinc/RING finger domain, C3HC4 (zinc finger)"/>
    <property type="match status" value="1"/>
</dbReference>
<keyword evidence="10" id="KW-0862">Zinc</keyword>
<dbReference type="SUPFAM" id="SSF57850">
    <property type="entry name" value="RING/U-box"/>
    <property type="match status" value="1"/>
</dbReference>
<evidence type="ECO:0000256" key="5">
    <source>
        <dbReference type="ARBA" id="ARBA00022679"/>
    </source>
</evidence>
<evidence type="ECO:0000256" key="4">
    <source>
        <dbReference type="ARBA" id="ARBA00012483"/>
    </source>
</evidence>
<evidence type="ECO:0000256" key="11">
    <source>
        <dbReference type="ARBA" id="ARBA00022989"/>
    </source>
</evidence>
<evidence type="ECO:0000256" key="1">
    <source>
        <dbReference type="ARBA" id="ARBA00000900"/>
    </source>
</evidence>
<dbReference type="EC" id="2.3.2.27" evidence="4"/>
<evidence type="ECO:0000256" key="9">
    <source>
        <dbReference type="ARBA" id="ARBA00022786"/>
    </source>
</evidence>
<evidence type="ECO:0000256" key="2">
    <source>
        <dbReference type="ARBA" id="ARBA00004167"/>
    </source>
</evidence>
<evidence type="ECO:0000256" key="15">
    <source>
        <dbReference type="SAM" id="Phobius"/>
    </source>
</evidence>
<keyword evidence="7" id="KW-0479">Metal-binding</keyword>
<comment type="pathway">
    <text evidence="3">Protein modification; protein ubiquitination.</text>
</comment>
<keyword evidence="11 15" id="KW-1133">Transmembrane helix</keyword>
<evidence type="ECO:0000259" key="16">
    <source>
        <dbReference type="PROSITE" id="PS50089"/>
    </source>
</evidence>
<dbReference type="GO" id="GO:0016020">
    <property type="term" value="C:membrane"/>
    <property type="evidence" value="ECO:0007669"/>
    <property type="project" value="UniProtKB-SubCell"/>
</dbReference>
<dbReference type="SMART" id="SM00184">
    <property type="entry name" value="RING"/>
    <property type="match status" value="1"/>
</dbReference>
<proteinExistence type="inferred from homology"/>
<evidence type="ECO:0000256" key="8">
    <source>
        <dbReference type="ARBA" id="ARBA00022771"/>
    </source>
</evidence>
<dbReference type="EMBL" id="JBCNJP010000014">
    <property type="protein sequence ID" value="KAK9067797.1"/>
    <property type="molecule type" value="Genomic_DNA"/>
</dbReference>
<evidence type="ECO:0000256" key="3">
    <source>
        <dbReference type="ARBA" id="ARBA00004906"/>
    </source>
</evidence>
<dbReference type="PROSITE" id="PS50089">
    <property type="entry name" value="ZF_RING_2"/>
    <property type="match status" value="1"/>
</dbReference>
<evidence type="ECO:0000256" key="10">
    <source>
        <dbReference type="ARBA" id="ARBA00022833"/>
    </source>
</evidence>
<dbReference type="PANTHER" id="PTHR14155:SF610">
    <property type="entry name" value="OS01G0755700 PROTEIN"/>
    <property type="match status" value="1"/>
</dbReference>
<keyword evidence="5" id="KW-0808">Transferase</keyword>
<feature type="transmembrane region" description="Helical" evidence="15">
    <location>
        <begin position="55"/>
        <end position="78"/>
    </location>
</feature>
<evidence type="ECO:0000256" key="14">
    <source>
        <dbReference type="PROSITE-ProRule" id="PRU00175"/>
    </source>
</evidence>
<dbReference type="GO" id="GO:0061630">
    <property type="term" value="F:ubiquitin protein ligase activity"/>
    <property type="evidence" value="ECO:0007669"/>
    <property type="project" value="UniProtKB-EC"/>
</dbReference>
<accession>A0AAP0H0Z8</accession>
<evidence type="ECO:0000313" key="17">
    <source>
        <dbReference type="EMBL" id="KAK9067797.1"/>
    </source>
</evidence>
<comment type="subcellular location">
    <subcellularLocation>
        <location evidence="2">Membrane</location>
        <topology evidence="2">Single-pass membrane protein</topology>
    </subcellularLocation>
</comment>
<comment type="caution">
    <text evidence="17">The sequence shown here is derived from an EMBL/GenBank/DDBJ whole genome shotgun (WGS) entry which is preliminary data.</text>
</comment>
<keyword evidence="9" id="KW-0833">Ubl conjugation pathway</keyword>
<feature type="domain" description="RING-type" evidence="16">
    <location>
        <begin position="135"/>
        <end position="177"/>
    </location>
</feature>